<dbReference type="AlphaFoldDB" id="A0AAV2P321"/>
<evidence type="ECO:0000256" key="1">
    <source>
        <dbReference type="SAM" id="MobiDB-lite"/>
    </source>
</evidence>
<sequence>MRRILSQPHSNREIHLGSLDIPAAMDLRDGVRVVATYRDAFRCHGTRTENRDRKKKGENSLPTPKWLEND</sequence>
<evidence type="ECO:0000313" key="2">
    <source>
        <dbReference type="EMBL" id="CAL1687087.1"/>
    </source>
</evidence>
<feature type="region of interest" description="Disordered" evidence="1">
    <location>
        <begin position="44"/>
        <end position="70"/>
    </location>
</feature>
<feature type="compositionally biased region" description="Basic and acidic residues" evidence="1">
    <location>
        <begin position="44"/>
        <end position="58"/>
    </location>
</feature>
<organism evidence="2 3">
    <name type="scientific">Lasius platythorax</name>
    <dbReference type="NCBI Taxonomy" id="488582"/>
    <lineage>
        <taxon>Eukaryota</taxon>
        <taxon>Metazoa</taxon>
        <taxon>Ecdysozoa</taxon>
        <taxon>Arthropoda</taxon>
        <taxon>Hexapoda</taxon>
        <taxon>Insecta</taxon>
        <taxon>Pterygota</taxon>
        <taxon>Neoptera</taxon>
        <taxon>Endopterygota</taxon>
        <taxon>Hymenoptera</taxon>
        <taxon>Apocrita</taxon>
        <taxon>Aculeata</taxon>
        <taxon>Formicoidea</taxon>
        <taxon>Formicidae</taxon>
        <taxon>Formicinae</taxon>
        <taxon>Lasius</taxon>
        <taxon>Lasius</taxon>
    </lineage>
</organism>
<keyword evidence="3" id="KW-1185">Reference proteome</keyword>
<accession>A0AAV2P321</accession>
<evidence type="ECO:0000313" key="3">
    <source>
        <dbReference type="Proteomes" id="UP001497644"/>
    </source>
</evidence>
<name>A0AAV2P321_9HYME</name>
<dbReference type="EMBL" id="OZ034830">
    <property type="protein sequence ID" value="CAL1687087.1"/>
    <property type="molecule type" value="Genomic_DNA"/>
</dbReference>
<protein>
    <submittedName>
        <fullName evidence="2">Uncharacterized protein</fullName>
    </submittedName>
</protein>
<proteinExistence type="predicted"/>
<reference evidence="2" key="1">
    <citation type="submission" date="2024-04" db="EMBL/GenBank/DDBJ databases">
        <authorList>
            <consortium name="Molecular Ecology Group"/>
        </authorList>
    </citation>
    <scope>NUCLEOTIDE SEQUENCE</scope>
</reference>
<gene>
    <name evidence="2" type="ORF">LPLAT_LOCUS12353</name>
</gene>
<dbReference type="Proteomes" id="UP001497644">
    <property type="component" value="Chromosome 7"/>
</dbReference>